<evidence type="ECO:0000313" key="7">
    <source>
        <dbReference type="Proteomes" id="UP000320338"/>
    </source>
</evidence>
<evidence type="ECO:0000256" key="5">
    <source>
        <dbReference type="SAM" id="Phobius"/>
    </source>
</evidence>
<dbReference type="GO" id="GO:0016020">
    <property type="term" value="C:membrane"/>
    <property type="evidence" value="ECO:0007669"/>
    <property type="project" value="UniProtKB-SubCell"/>
</dbReference>
<keyword evidence="3 5" id="KW-1133">Transmembrane helix</keyword>
<evidence type="ECO:0000256" key="3">
    <source>
        <dbReference type="ARBA" id="ARBA00022989"/>
    </source>
</evidence>
<feature type="transmembrane region" description="Helical" evidence="5">
    <location>
        <begin position="66"/>
        <end position="95"/>
    </location>
</feature>
<dbReference type="Proteomes" id="UP000320338">
    <property type="component" value="Unassembled WGS sequence"/>
</dbReference>
<feature type="transmembrane region" description="Helical" evidence="5">
    <location>
        <begin position="6"/>
        <end position="28"/>
    </location>
</feature>
<dbReference type="Gene3D" id="1.20.120.550">
    <property type="entry name" value="Membrane associated eicosanoid/glutathione metabolism-like domain"/>
    <property type="match status" value="1"/>
</dbReference>
<proteinExistence type="predicted"/>
<name>A0A4Y3WLV9_9PSEU</name>
<keyword evidence="2 5" id="KW-0812">Transmembrane</keyword>
<evidence type="ECO:0000256" key="2">
    <source>
        <dbReference type="ARBA" id="ARBA00022692"/>
    </source>
</evidence>
<accession>A0A4Y3WLV9</accession>
<evidence type="ECO:0000256" key="4">
    <source>
        <dbReference type="ARBA" id="ARBA00023136"/>
    </source>
</evidence>
<dbReference type="InterPro" id="IPR023352">
    <property type="entry name" value="MAPEG-like_dom_sf"/>
</dbReference>
<dbReference type="RefSeq" id="WP_218030037.1">
    <property type="nucleotide sequence ID" value="NZ_BAAARZ010000001.1"/>
</dbReference>
<dbReference type="AlphaFoldDB" id="A0A4Y3WLV9"/>
<dbReference type="EMBL" id="BJNG01000012">
    <property type="protein sequence ID" value="GEC19040.1"/>
    <property type="molecule type" value="Genomic_DNA"/>
</dbReference>
<evidence type="ECO:0000313" key="6">
    <source>
        <dbReference type="EMBL" id="GEC19040.1"/>
    </source>
</evidence>
<sequence length="140" mass="13884">MTPTSSTALVAAVLGVAVLGAMLFLLGFNVSRMRGVTAKAGGSQTPTDPASPLLIAQRAHGNASEYVPYLAVLFLVVGFGSPAAVAIPLIVGATAARLLHAYGMLSSPSLAQHGAAGMAGAMGTYLFGVALAVAAVFTVV</sequence>
<reference evidence="6 7" key="1">
    <citation type="submission" date="2019-06" db="EMBL/GenBank/DDBJ databases">
        <title>Whole genome shotgun sequence of Pseudonocardia hydrocarbonoxydans NBRC 14498.</title>
        <authorList>
            <person name="Hosoyama A."/>
            <person name="Uohara A."/>
            <person name="Ohji S."/>
            <person name="Ichikawa N."/>
        </authorList>
    </citation>
    <scope>NUCLEOTIDE SEQUENCE [LARGE SCALE GENOMIC DNA]</scope>
    <source>
        <strain evidence="6 7">NBRC 14498</strain>
    </source>
</reference>
<feature type="transmembrane region" description="Helical" evidence="5">
    <location>
        <begin position="115"/>
        <end position="139"/>
    </location>
</feature>
<organism evidence="6 7">
    <name type="scientific">Pseudonocardia hydrocarbonoxydans</name>
    <dbReference type="NCBI Taxonomy" id="76726"/>
    <lineage>
        <taxon>Bacteria</taxon>
        <taxon>Bacillati</taxon>
        <taxon>Actinomycetota</taxon>
        <taxon>Actinomycetes</taxon>
        <taxon>Pseudonocardiales</taxon>
        <taxon>Pseudonocardiaceae</taxon>
        <taxon>Pseudonocardia</taxon>
    </lineage>
</organism>
<comment type="caution">
    <text evidence="6">The sequence shown here is derived from an EMBL/GenBank/DDBJ whole genome shotgun (WGS) entry which is preliminary data.</text>
</comment>
<dbReference type="Pfam" id="PF01124">
    <property type="entry name" value="MAPEG"/>
    <property type="match status" value="1"/>
</dbReference>
<gene>
    <name evidence="6" type="ORF">PHY01_13230</name>
</gene>
<dbReference type="InterPro" id="IPR001129">
    <property type="entry name" value="Membr-assoc_MAPEG"/>
</dbReference>
<keyword evidence="7" id="KW-1185">Reference proteome</keyword>
<protein>
    <submittedName>
        <fullName evidence="6">Uncharacterized protein</fullName>
    </submittedName>
</protein>
<keyword evidence="4 5" id="KW-0472">Membrane</keyword>
<dbReference type="SUPFAM" id="SSF161084">
    <property type="entry name" value="MAPEG domain-like"/>
    <property type="match status" value="1"/>
</dbReference>
<comment type="subcellular location">
    <subcellularLocation>
        <location evidence="1">Membrane</location>
    </subcellularLocation>
</comment>
<evidence type="ECO:0000256" key="1">
    <source>
        <dbReference type="ARBA" id="ARBA00004370"/>
    </source>
</evidence>